<sequence>MNRNEIATLLNTNFNAFAHFIDSLSNHRFAVSPEGKWSAGQQLDHLLRSTKPVNKALSLPKLALRWYGKPKTPSRGYEALVNDYRQQLSKGFAATREYIPGIIELSHREPLLKQFYQQKERLIQQIESWTEEELDNYVLPHPLLGKITIREVLYFTAYHTAHHLHDLQTREQLRKNPWNSALEEMIF</sequence>
<evidence type="ECO:0000313" key="3">
    <source>
        <dbReference type="Proteomes" id="UP001162741"/>
    </source>
</evidence>
<accession>A0ABY6J1L1</accession>
<name>A0ABY6J1L1_9BACT</name>
<organism evidence="2 3">
    <name type="scientific">Chitinophaga horti</name>
    <dbReference type="NCBI Taxonomy" id="2920382"/>
    <lineage>
        <taxon>Bacteria</taxon>
        <taxon>Pseudomonadati</taxon>
        <taxon>Bacteroidota</taxon>
        <taxon>Chitinophagia</taxon>
        <taxon>Chitinophagales</taxon>
        <taxon>Chitinophagaceae</taxon>
        <taxon>Chitinophaga</taxon>
    </lineage>
</organism>
<dbReference type="RefSeq" id="WP_264281605.1">
    <property type="nucleotide sequence ID" value="NZ_CP107006.1"/>
</dbReference>
<evidence type="ECO:0000313" key="2">
    <source>
        <dbReference type="EMBL" id="UYQ93546.1"/>
    </source>
</evidence>
<protein>
    <submittedName>
        <fullName evidence="2">DinB family protein</fullName>
    </submittedName>
</protein>
<dbReference type="InterPro" id="IPR024775">
    <property type="entry name" value="DinB-like"/>
</dbReference>
<dbReference type="Gene3D" id="1.20.120.450">
    <property type="entry name" value="dinb family like domain"/>
    <property type="match status" value="1"/>
</dbReference>
<feature type="domain" description="DinB-like" evidence="1">
    <location>
        <begin position="15"/>
        <end position="165"/>
    </location>
</feature>
<proteinExistence type="predicted"/>
<reference evidence="2" key="1">
    <citation type="submission" date="2022-10" db="EMBL/GenBank/DDBJ databases">
        <title>Chitinophaga sp. nov., isolated from soil.</title>
        <authorList>
            <person name="Jeon C.O."/>
        </authorList>
    </citation>
    <scope>NUCLEOTIDE SEQUENCE</scope>
    <source>
        <strain evidence="2">R8</strain>
    </source>
</reference>
<gene>
    <name evidence="2" type="ORF">MKQ68_00330</name>
</gene>
<keyword evidence="3" id="KW-1185">Reference proteome</keyword>
<dbReference type="EMBL" id="CP107006">
    <property type="protein sequence ID" value="UYQ93546.1"/>
    <property type="molecule type" value="Genomic_DNA"/>
</dbReference>
<dbReference type="InterPro" id="IPR034660">
    <property type="entry name" value="DinB/YfiT-like"/>
</dbReference>
<dbReference type="Pfam" id="PF12867">
    <property type="entry name" value="DinB_2"/>
    <property type="match status" value="1"/>
</dbReference>
<dbReference type="Proteomes" id="UP001162741">
    <property type="component" value="Chromosome"/>
</dbReference>
<dbReference type="SUPFAM" id="SSF109854">
    <property type="entry name" value="DinB/YfiT-like putative metalloenzymes"/>
    <property type="match status" value="1"/>
</dbReference>
<evidence type="ECO:0000259" key="1">
    <source>
        <dbReference type="Pfam" id="PF12867"/>
    </source>
</evidence>